<evidence type="ECO:0000256" key="3">
    <source>
        <dbReference type="ARBA" id="ARBA00022737"/>
    </source>
</evidence>
<dbReference type="eggNOG" id="COG0457">
    <property type="taxonomic scope" value="Bacteria"/>
</dbReference>
<dbReference type="STRING" id="871968.DESME_06465"/>
<organism evidence="7 8">
    <name type="scientific">Desulfitobacterium metallireducens DSM 15288</name>
    <dbReference type="NCBI Taxonomy" id="871968"/>
    <lineage>
        <taxon>Bacteria</taxon>
        <taxon>Bacillati</taxon>
        <taxon>Bacillota</taxon>
        <taxon>Clostridia</taxon>
        <taxon>Eubacteriales</taxon>
        <taxon>Desulfitobacteriaceae</taxon>
        <taxon>Desulfitobacterium</taxon>
    </lineage>
</organism>
<feature type="repeat" description="TPR" evidence="6">
    <location>
        <begin position="9"/>
        <end position="42"/>
    </location>
</feature>
<comment type="similarity">
    <text evidence="5">Belongs to the Rap family.</text>
</comment>
<dbReference type="SUPFAM" id="SSF48452">
    <property type="entry name" value="TPR-like"/>
    <property type="match status" value="2"/>
</dbReference>
<keyword evidence="2" id="KW-0963">Cytoplasm</keyword>
<evidence type="ECO:0000313" key="7">
    <source>
        <dbReference type="EMBL" id="AHF06740.1"/>
    </source>
</evidence>
<dbReference type="Proteomes" id="UP000010847">
    <property type="component" value="Chromosome"/>
</dbReference>
<dbReference type="KEGG" id="dmt:DESME_06465"/>
<dbReference type="OrthoDB" id="1792000at2"/>
<keyword evidence="3" id="KW-0677">Repeat</keyword>
<dbReference type="HOGENOM" id="CLU_655110_0_0_9"/>
<evidence type="ECO:0000256" key="2">
    <source>
        <dbReference type="ARBA" id="ARBA00022490"/>
    </source>
</evidence>
<comment type="subcellular location">
    <subcellularLocation>
        <location evidence="1">Cytoplasm</location>
    </subcellularLocation>
</comment>
<dbReference type="PANTHER" id="PTHR46630">
    <property type="entry name" value="TETRATRICOPEPTIDE REPEAT PROTEIN 29"/>
    <property type="match status" value="1"/>
</dbReference>
<reference evidence="7 8" key="1">
    <citation type="submission" date="2013-12" db="EMBL/GenBank/DDBJ databases">
        <authorList>
            <consortium name="DOE Joint Genome Institute"/>
            <person name="Smidt H."/>
            <person name="Huntemann M."/>
            <person name="Han J."/>
            <person name="Chen A."/>
            <person name="Kyrpides N."/>
            <person name="Mavromatis K."/>
            <person name="Markowitz V."/>
            <person name="Palaniappan K."/>
            <person name="Ivanova N."/>
            <person name="Schaumberg A."/>
            <person name="Pati A."/>
            <person name="Liolios K."/>
            <person name="Nordberg H.P."/>
            <person name="Cantor M.N."/>
            <person name="Hua S.X."/>
            <person name="Woyke T."/>
        </authorList>
    </citation>
    <scope>NUCLEOTIDE SEQUENCE [LARGE SCALE GENOMIC DNA]</scope>
    <source>
        <strain evidence="8">DSM 15288</strain>
    </source>
</reference>
<evidence type="ECO:0000313" key="8">
    <source>
        <dbReference type="Proteomes" id="UP000010847"/>
    </source>
</evidence>
<accession>W0E7B4</accession>
<evidence type="ECO:0000256" key="1">
    <source>
        <dbReference type="ARBA" id="ARBA00004496"/>
    </source>
</evidence>
<dbReference type="InterPro" id="IPR019734">
    <property type="entry name" value="TPR_rpt"/>
</dbReference>
<sequence>MNDDILRDWRSLMEKGTVFLGQGDYPKAEKYYLRSLKLAKRLAIPVISAFNLRLLSTSRIKQGKVALAERGFKEALKICQQLQNYKGMSEAMAGLASVAEAQDKMEEAATWYEQAIQVYPLNSPRLRLSMLFSDLGQVYSEQENWDKAQYTFRKARELCHIYGYRKGEGELSILLAEVLYRQNKIQLARKDLLQSCKIFSEEKDEESLVNAIQYLAFINFEEENFAQAREDWQRVVVLYLRLAQWENVSESTYFLAKILEELRDFTEAVYYLKLSIEVYKHEDLGLGLRYQNLGQLQAMQKDYQAACANLKKAAELFEKYGEEQKLGEAYEKIALCLEQLGEIQESQEYHVKSKVSHESHQLISFSTNQRLAEYFENRRSYLNALQYYWQSLKIAQELGIETIKIEQAIQRISKKVRKRNKYSDRNWNNI</sequence>
<dbReference type="PANTHER" id="PTHR46630:SF1">
    <property type="entry name" value="TETRATRICOPEPTIDE REPEAT PROTEIN 29"/>
    <property type="match status" value="1"/>
</dbReference>
<evidence type="ECO:0000256" key="6">
    <source>
        <dbReference type="PROSITE-ProRule" id="PRU00339"/>
    </source>
</evidence>
<name>W0E7B4_9FIRM</name>
<dbReference type="EMBL" id="CP007032">
    <property type="protein sequence ID" value="AHF06740.1"/>
    <property type="molecule type" value="Genomic_DNA"/>
</dbReference>
<dbReference type="InterPro" id="IPR011990">
    <property type="entry name" value="TPR-like_helical_dom_sf"/>
</dbReference>
<protein>
    <submittedName>
        <fullName evidence="7">Uncharacterized protein</fullName>
    </submittedName>
</protein>
<gene>
    <name evidence="7" type="ORF">DESME_06465</name>
</gene>
<dbReference type="SMART" id="SM00028">
    <property type="entry name" value="TPR"/>
    <property type="match status" value="9"/>
</dbReference>
<evidence type="ECO:0000256" key="4">
    <source>
        <dbReference type="ARBA" id="ARBA00022803"/>
    </source>
</evidence>
<dbReference type="AlphaFoldDB" id="W0E7B4"/>
<dbReference type="InterPro" id="IPR051476">
    <property type="entry name" value="Bac_ResReg_Asp_Phosphatase"/>
</dbReference>
<evidence type="ECO:0000256" key="5">
    <source>
        <dbReference type="ARBA" id="ARBA00038253"/>
    </source>
</evidence>
<proteinExistence type="inferred from homology"/>
<feature type="repeat" description="TPR" evidence="6">
    <location>
        <begin position="89"/>
        <end position="122"/>
    </location>
</feature>
<keyword evidence="4 6" id="KW-0802">TPR repeat</keyword>
<dbReference type="PROSITE" id="PS50005">
    <property type="entry name" value="TPR"/>
    <property type="match status" value="2"/>
</dbReference>
<keyword evidence="8" id="KW-1185">Reference proteome</keyword>
<dbReference type="Pfam" id="PF13424">
    <property type="entry name" value="TPR_12"/>
    <property type="match status" value="2"/>
</dbReference>
<dbReference type="GO" id="GO:0005737">
    <property type="term" value="C:cytoplasm"/>
    <property type="evidence" value="ECO:0007669"/>
    <property type="project" value="UniProtKB-SubCell"/>
</dbReference>
<dbReference type="Gene3D" id="1.25.40.10">
    <property type="entry name" value="Tetratricopeptide repeat domain"/>
    <property type="match status" value="3"/>
</dbReference>